<name>A0A0V8LXC0_9CHLR</name>
<sequence>MAFKRKNSGVTTGGSTDTLGIQDAISSAGGNGFKTGLLDFDALEKLLGNPQSISLAKEFTSPGDSVRGLLMRADFKDAKQVLAMIEYKHRCEEIHYQRGQDRLLDYIAALPAIQARRINLLARVLTHGMLEAASRQQKERRPE</sequence>
<dbReference type="EMBL" id="JGYD01000029">
    <property type="protein sequence ID" value="KSV16167.1"/>
    <property type="molecule type" value="Genomic_DNA"/>
</dbReference>
<dbReference type="PATRIC" id="fig|61435.5.peg.1720"/>
<proteinExistence type="predicted"/>
<comment type="caution">
    <text evidence="1">The sequence shown here is derived from an EMBL/GenBank/DDBJ whole genome shotgun (WGS) entry which is preliminary data.</text>
</comment>
<dbReference type="RefSeq" id="WP_058293013.1">
    <property type="nucleotide sequence ID" value="NZ_JGYD01000029.1"/>
</dbReference>
<organism evidence="1 2">
    <name type="scientific">Dehalococcoides mccartyi</name>
    <dbReference type="NCBI Taxonomy" id="61435"/>
    <lineage>
        <taxon>Bacteria</taxon>
        <taxon>Bacillati</taxon>
        <taxon>Chloroflexota</taxon>
        <taxon>Dehalococcoidia</taxon>
        <taxon>Dehalococcoidales</taxon>
        <taxon>Dehalococcoidaceae</taxon>
        <taxon>Dehalococcoides</taxon>
    </lineage>
</organism>
<dbReference type="Proteomes" id="UP000053577">
    <property type="component" value="Unassembled WGS sequence"/>
</dbReference>
<reference evidence="1 2" key="1">
    <citation type="journal article" date="2015" name="Sci. Rep.">
        <title>A comparative genomics and reductive dehalogenase gene transcription study of two chloroethene-respiring bacteria, Dehalococcoides mccartyi strains MB and 11a.</title>
        <authorList>
            <person name="Low A."/>
            <person name="Shen Z."/>
            <person name="Cheng D."/>
            <person name="Rogers M.J."/>
            <person name="Lee P.K."/>
            <person name="He J."/>
        </authorList>
    </citation>
    <scope>NUCLEOTIDE SEQUENCE [LARGE SCALE GENOMIC DNA]</scope>
    <source>
        <strain evidence="1 2">MB</strain>
    </source>
</reference>
<accession>A0A0V8LXC0</accession>
<dbReference type="AlphaFoldDB" id="A0A0V8LXC0"/>
<evidence type="ECO:0000313" key="1">
    <source>
        <dbReference type="EMBL" id="KSV16167.1"/>
    </source>
</evidence>
<evidence type="ECO:0000313" key="2">
    <source>
        <dbReference type="Proteomes" id="UP000053577"/>
    </source>
</evidence>
<protein>
    <submittedName>
        <fullName evidence="1">Uncharacterized protein</fullName>
    </submittedName>
</protein>
<gene>
    <name evidence="1" type="ORF">DA01_08740</name>
</gene>